<dbReference type="EC" id="2.3.1.275" evidence="10"/>
<keyword evidence="6 10" id="KW-0443">Lipid metabolism</keyword>
<dbReference type="SMART" id="SM01207">
    <property type="entry name" value="G3P_acyltransf"/>
    <property type="match status" value="1"/>
</dbReference>
<keyword evidence="8 10" id="KW-0594">Phospholipid biosynthesis</keyword>
<feature type="transmembrane region" description="Helical" evidence="10">
    <location>
        <begin position="79"/>
        <end position="97"/>
    </location>
</feature>
<dbReference type="RefSeq" id="WP_012447161.1">
    <property type="nucleotide sequence ID" value="NC_010718.1"/>
</dbReference>
<dbReference type="HAMAP" id="MF_01043">
    <property type="entry name" value="PlsY"/>
    <property type="match status" value="1"/>
</dbReference>
<proteinExistence type="inferred from homology"/>
<keyword evidence="4 10" id="KW-0812">Transmembrane</keyword>
<comment type="similarity">
    <text evidence="10">Belongs to the PlsY family.</text>
</comment>
<accession>B2A783</accession>
<comment type="subunit">
    <text evidence="10">Probably interacts with PlsX.</text>
</comment>
<dbReference type="OrthoDB" id="9777124at2"/>
<keyword evidence="3 10" id="KW-0808">Transferase</keyword>
<dbReference type="eggNOG" id="COG0344">
    <property type="taxonomic scope" value="Bacteria"/>
</dbReference>
<evidence type="ECO:0000313" key="12">
    <source>
        <dbReference type="Proteomes" id="UP000001683"/>
    </source>
</evidence>
<name>B2A783_NATTJ</name>
<evidence type="ECO:0000313" key="11">
    <source>
        <dbReference type="EMBL" id="ACB84277.1"/>
    </source>
</evidence>
<comment type="subcellular location">
    <subcellularLocation>
        <location evidence="10">Cell membrane</location>
        <topology evidence="10">Multi-pass membrane protein</topology>
    </subcellularLocation>
</comment>
<keyword evidence="12" id="KW-1185">Reference proteome</keyword>
<evidence type="ECO:0000256" key="6">
    <source>
        <dbReference type="ARBA" id="ARBA00023098"/>
    </source>
</evidence>
<feature type="transmembrane region" description="Helical" evidence="10">
    <location>
        <begin position="146"/>
        <end position="175"/>
    </location>
</feature>
<evidence type="ECO:0000256" key="3">
    <source>
        <dbReference type="ARBA" id="ARBA00022679"/>
    </source>
</evidence>
<keyword evidence="1 10" id="KW-1003">Cell membrane</keyword>
<evidence type="ECO:0000256" key="4">
    <source>
        <dbReference type="ARBA" id="ARBA00022692"/>
    </source>
</evidence>
<evidence type="ECO:0000256" key="5">
    <source>
        <dbReference type="ARBA" id="ARBA00022989"/>
    </source>
</evidence>
<keyword evidence="7 10" id="KW-0472">Membrane</keyword>
<reference evidence="11 12" key="2">
    <citation type="journal article" date="2011" name="J. Bacteriol.">
        <title>Complete genome sequence of the anaerobic, halophilic alkalithermophile Natranaerobius thermophilus JW/NM-WN-LF.</title>
        <authorList>
            <person name="Zhao B."/>
            <person name="Mesbah N.M."/>
            <person name="Dalin E."/>
            <person name="Goodwin L."/>
            <person name="Nolan M."/>
            <person name="Pitluck S."/>
            <person name="Chertkov O."/>
            <person name="Brettin T.S."/>
            <person name="Han J."/>
            <person name="Larimer F.W."/>
            <person name="Land M.L."/>
            <person name="Hauser L."/>
            <person name="Kyrpides N."/>
            <person name="Wiegel J."/>
        </authorList>
    </citation>
    <scope>NUCLEOTIDE SEQUENCE [LARGE SCALE GENOMIC DNA]</scope>
    <source>
        <strain evidence="12">ATCC BAA-1301 / DSM 18059 / JW/NM-WN-LF</strain>
    </source>
</reference>
<dbReference type="EMBL" id="CP001034">
    <property type="protein sequence ID" value="ACB84277.1"/>
    <property type="molecule type" value="Genomic_DNA"/>
</dbReference>
<sequence>MSILWGIVAYLIGAFPSAQLWTKISIGEDITRLGSKNPGALNTLRNAGTIPGILTLISDMLKGFLAVLPPLILGLPYEYLFVFGILAAIGHNWPIFMKFKGGKGFASTVGSLVAISLSALFILLCVIIIFLFLFNKNASKAVAFGVWILPISTTVLFESSSILLVSLVWAMVLFIKYFPDIKKFPG</sequence>
<dbReference type="AlphaFoldDB" id="B2A783"/>
<dbReference type="InterPro" id="IPR003811">
    <property type="entry name" value="G3P_acylTferase_PlsY"/>
</dbReference>
<evidence type="ECO:0000256" key="8">
    <source>
        <dbReference type="ARBA" id="ARBA00023209"/>
    </source>
</evidence>
<dbReference type="PANTHER" id="PTHR30309:SF0">
    <property type="entry name" value="GLYCEROL-3-PHOSPHATE ACYLTRANSFERASE-RELATED"/>
    <property type="match status" value="1"/>
</dbReference>
<comment type="pathway">
    <text evidence="10">Lipid metabolism; phospholipid metabolism.</text>
</comment>
<evidence type="ECO:0000256" key="9">
    <source>
        <dbReference type="ARBA" id="ARBA00023264"/>
    </source>
</evidence>
<organism evidence="11 12">
    <name type="scientific">Natranaerobius thermophilus (strain ATCC BAA-1301 / DSM 18059 / JW/NM-WN-LF)</name>
    <dbReference type="NCBI Taxonomy" id="457570"/>
    <lineage>
        <taxon>Bacteria</taxon>
        <taxon>Bacillati</taxon>
        <taxon>Bacillota</taxon>
        <taxon>Clostridia</taxon>
        <taxon>Natranaerobiales</taxon>
        <taxon>Natranaerobiaceae</taxon>
        <taxon>Natranaerobius</taxon>
    </lineage>
</organism>
<keyword evidence="9 10" id="KW-1208">Phospholipid metabolism</keyword>
<feature type="transmembrane region" description="Helical" evidence="10">
    <location>
        <begin position="109"/>
        <end position="134"/>
    </location>
</feature>
<dbReference type="GO" id="GO:0008654">
    <property type="term" value="P:phospholipid biosynthetic process"/>
    <property type="evidence" value="ECO:0007669"/>
    <property type="project" value="UniProtKB-UniRule"/>
</dbReference>
<dbReference type="PANTHER" id="PTHR30309">
    <property type="entry name" value="INNER MEMBRANE PROTEIN YGIH"/>
    <property type="match status" value="1"/>
</dbReference>
<evidence type="ECO:0000256" key="10">
    <source>
        <dbReference type="HAMAP-Rule" id="MF_01043"/>
    </source>
</evidence>
<evidence type="ECO:0000256" key="7">
    <source>
        <dbReference type="ARBA" id="ARBA00023136"/>
    </source>
</evidence>
<dbReference type="GO" id="GO:0043772">
    <property type="term" value="F:acyl-phosphate glycerol-3-phosphate acyltransferase activity"/>
    <property type="evidence" value="ECO:0007669"/>
    <property type="project" value="UniProtKB-UniRule"/>
</dbReference>
<comment type="caution">
    <text evidence="10">Lacks conserved residue(s) required for the propagation of feature annotation.</text>
</comment>
<keyword evidence="5 10" id="KW-1133">Transmembrane helix</keyword>
<dbReference type="KEGG" id="nth:Nther_0684"/>
<evidence type="ECO:0000256" key="1">
    <source>
        <dbReference type="ARBA" id="ARBA00022475"/>
    </source>
</evidence>
<reference evidence="11 12" key="1">
    <citation type="submission" date="2008-04" db="EMBL/GenBank/DDBJ databases">
        <title>Complete sequence of chromosome of Natranaerobius thermophilus JW/NM-WN-LF.</title>
        <authorList>
            <consortium name="US DOE Joint Genome Institute"/>
            <person name="Copeland A."/>
            <person name="Lucas S."/>
            <person name="Lapidus A."/>
            <person name="Glavina del Rio T."/>
            <person name="Dalin E."/>
            <person name="Tice H."/>
            <person name="Bruce D."/>
            <person name="Goodwin L."/>
            <person name="Pitluck S."/>
            <person name="Chertkov O."/>
            <person name="Brettin T."/>
            <person name="Detter J.C."/>
            <person name="Han C."/>
            <person name="Kuske C.R."/>
            <person name="Schmutz J."/>
            <person name="Larimer F."/>
            <person name="Land M."/>
            <person name="Hauser L."/>
            <person name="Kyrpides N."/>
            <person name="Lykidis A."/>
            <person name="Mesbah N.M."/>
            <person name="Wiegel J."/>
        </authorList>
    </citation>
    <scope>NUCLEOTIDE SEQUENCE [LARGE SCALE GENOMIC DNA]</scope>
    <source>
        <strain evidence="12">ATCC BAA-1301 / DSM 18059 / JW/NM-WN-LF</strain>
    </source>
</reference>
<keyword evidence="2 10" id="KW-0444">Lipid biosynthesis</keyword>
<comment type="catalytic activity">
    <reaction evidence="10">
        <text>an acyl phosphate + sn-glycerol 3-phosphate = a 1-acyl-sn-glycero-3-phosphate + phosphate</text>
        <dbReference type="Rhea" id="RHEA:34075"/>
        <dbReference type="ChEBI" id="CHEBI:43474"/>
        <dbReference type="ChEBI" id="CHEBI:57597"/>
        <dbReference type="ChEBI" id="CHEBI:57970"/>
        <dbReference type="ChEBI" id="CHEBI:59918"/>
        <dbReference type="EC" id="2.3.1.275"/>
    </reaction>
</comment>
<dbReference type="Pfam" id="PF02660">
    <property type="entry name" value="G3P_acyltransf"/>
    <property type="match status" value="1"/>
</dbReference>
<dbReference type="UniPathway" id="UPA00085"/>
<gene>
    <name evidence="10" type="primary">plsY</name>
    <name evidence="11" type="ordered locus">Nther_0684</name>
</gene>
<dbReference type="HOGENOM" id="CLU_081254_7_1_9"/>
<dbReference type="InParanoid" id="B2A783"/>
<dbReference type="STRING" id="457570.Nther_0684"/>
<protein>
    <recommendedName>
        <fullName evidence="10">Glycerol-3-phosphate acyltransferase</fullName>
    </recommendedName>
    <alternativeName>
        <fullName evidence="10">Acyl-PO4 G3P acyltransferase</fullName>
    </alternativeName>
    <alternativeName>
        <fullName evidence="10">Acyl-phosphate--glycerol-3-phosphate acyltransferase</fullName>
    </alternativeName>
    <alternativeName>
        <fullName evidence="10">G3P acyltransferase</fullName>
        <shortName evidence="10">GPAT</shortName>
        <ecNumber evidence="10">2.3.1.275</ecNumber>
    </alternativeName>
    <alternativeName>
        <fullName evidence="10">Lysophosphatidic acid synthase</fullName>
        <shortName evidence="10">LPA synthase</shortName>
    </alternativeName>
</protein>
<dbReference type="GO" id="GO:0005886">
    <property type="term" value="C:plasma membrane"/>
    <property type="evidence" value="ECO:0007669"/>
    <property type="project" value="UniProtKB-SubCell"/>
</dbReference>
<comment type="function">
    <text evidence="10">Catalyzes the transfer of an acyl group from acyl-phosphate (acyl-PO(4)) to glycerol-3-phosphate (G3P) to form lysophosphatidic acid (LPA). This enzyme utilizes acyl-phosphate as fatty acyl donor, but not acyl-CoA or acyl-ACP.</text>
</comment>
<dbReference type="Proteomes" id="UP000001683">
    <property type="component" value="Chromosome"/>
</dbReference>
<evidence type="ECO:0000256" key="2">
    <source>
        <dbReference type="ARBA" id="ARBA00022516"/>
    </source>
</evidence>